<keyword evidence="1" id="KW-0472">Membrane</keyword>
<evidence type="ECO:0000313" key="2">
    <source>
        <dbReference type="EMBL" id="GAA4942222.1"/>
    </source>
</evidence>
<accession>A0ABP9GG37</accession>
<dbReference type="EMBL" id="BAABIK010000012">
    <property type="protein sequence ID" value="GAA4942222.1"/>
    <property type="molecule type" value="Genomic_DNA"/>
</dbReference>
<evidence type="ECO:0008006" key="4">
    <source>
        <dbReference type="Google" id="ProtNLM"/>
    </source>
</evidence>
<feature type="transmembrane region" description="Helical" evidence="1">
    <location>
        <begin position="175"/>
        <end position="197"/>
    </location>
</feature>
<evidence type="ECO:0000313" key="3">
    <source>
        <dbReference type="Proteomes" id="UP001499993"/>
    </source>
</evidence>
<evidence type="ECO:0000256" key="1">
    <source>
        <dbReference type="SAM" id="Phobius"/>
    </source>
</evidence>
<reference evidence="3" key="1">
    <citation type="journal article" date="2019" name="Int. J. Syst. Evol. Microbiol.">
        <title>The Global Catalogue of Microorganisms (GCM) 10K type strain sequencing project: providing services to taxonomists for standard genome sequencing and annotation.</title>
        <authorList>
            <consortium name="The Broad Institute Genomics Platform"/>
            <consortium name="The Broad Institute Genome Sequencing Center for Infectious Disease"/>
            <person name="Wu L."/>
            <person name="Ma J."/>
        </authorList>
    </citation>
    <scope>NUCLEOTIDE SEQUENCE [LARGE SCALE GENOMIC DNA]</scope>
    <source>
        <strain evidence="3">JCM 18123</strain>
    </source>
</reference>
<proteinExistence type="predicted"/>
<gene>
    <name evidence="2" type="ORF">GCM10023224_25740</name>
</gene>
<dbReference type="RefSeq" id="WP_345556754.1">
    <property type="nucleotide sequence ID" value="NZ_BAABIK010000012.1"/>
</dbReference>
<sequence length="200" mass="21100">MHGMHEDLVLRPDRRKGLMYLCAAAALSVAVVASAAVGAGGAAALAAAVPFGAMLAFGAGHIHSARVVLTEQEVVTRGLVLQRRRARSRVAEVVRATLVAHRGSPGDTLFLLDARRAVLFRLPAALYPRGEVDRLVNALGVPSSGPREPVSAGELSDMYPGLDLVSVLERHPFRIGFAITGAVLVAVFATMLAAWYLPAF</sequence>
<keyword evidence="3" id="KW-1185">Reference proteome</keyword>
<organism evidence="2 3">
    <name type="scientific">Streptomonospora halophila</name>
    <dbReference type="NCBI Taxonomy" id="427369"/>
    <lineage>
        <taxon>Bacteria</taxon>
        <taxon>Bacillati</taxon>
        <taxon>Actinomycetota</taxon>
        <taxon>Actinomycetes</taxon>
        <taxon>Streptosporangiales</taxon>
        <taxon>Nocardiopsidaceae</taxon>
        <taxon>Streptomonospora</taxon>
    </lineage>
</organism>
<dbReference type="Proteomes" id="UP001499993">
    <property type="component" value="Unassembled WGS sequence"/>
</dbReference>
<protein>
    <recommendedName>
        <fullName evidence="4">PH domain-containing protein</fullName>
    </recommendedName>
</protein>
<feature type="transmembrane region" description="Helical" evidence="1">
    <location>
        <begin position="18"/>
        <end position="37"/>
    </location>
</feature>
<feature type="transmembrane region" description="Helical" evidence="1">
    <location>
        <begin position="43"/>
        <end position="62"/>
    </location>
</feature>
<keyword evidence="1" id="KW-1133">Transmembrane helix</keyword>
<comment type="caution">
    <text evidence="2">The sequence shown here is derived from an EMBL/GenBank/DDBJ whole genome shotgun (WGS) entry which is preliminary data.</text>
</comment>
<name>A0ABP9GG37_9ACTN</name>
<keyword evidence="1" id="KW-0812">Transmembrane</keyword>